<reference evidence="5" key="1">
    <citation type="submission" date="2022-04" db="EMBL/GenBank/DDBJ databases">
        <title>Consumption of N2O by Flavobacterium azooxidireducens sp. nov. isolated from Decomposing Leaf Litter of Phragmites australis (Cav.).</title>
        <authorList>
            <person name="Behrendt U."/>
            <person name="Spanner T."/>
            <person name="Augustin J."/>
            <person name="Horn M.A."/>
            <person name="Kolb S."/>
            <person name="Ulrich A."/>
        </authorList>
    </citation>
    <scope>NUCLEOTIDE SEQUENCE</scope>
    <source>
        <strain evidence="5">IGB 4-14</strain>
    </source>
</reference>
<comment type="similarity">
    <text evidence="1">Belongs to the metallo-dependent hydrolases superfamily. CpsB/CapC family.</text>
</comment>
<accession>A0ABY4KHL7</accession>
<proteinExistence type="inferred from homology"/>
<dbReference type="Gene3D" id="3.20.20.140">
    <property type="entry name" value="Metal-dependent hydrolases"/>
    <property type="match status" value="1"/>
</dbReference>
<evidence type="ECO:0000313" key="6">
    <source>
        <dbReference type="Proteomes" id="UP000830583"/>
    </source>
</evidence>
<dbReference type="Pfam" id="PF19567">
    <property type="entry name" value="CpsB_CapC"/>
    <property type="match status" value="1"/>
</dbReference>
<organism evidence="5 6">
    <name type="scientific">Flavobacterium azooxidireducens</name>
    <dbReference type="NCBI Taxonomy" id="1871076"/>
    <lineage>
        <taxon>Bacteria</taxon>
        <taxon>Pseudomonadati</taxon>
        <taxon>Bacteroidota</taxon>
        <taxon>Flavobacteriia</taxon>
        <taxon>Flavobacteriales</taxon>
        <taxon>Flavobacteriaceae</taxon>
        <taxon>Flavobacterium</taxon>
    </lineage>
</organism>
<dbReference type="Proteomes" id="UP000830583">
    <property type="component" value="Chromosome"/>
</dbReference>
<evidence type="ECO:0000256" key="1">
    <source>
        <dbReference type="ARBA" id="ARBA00005750"/>
    </source>
</evidence>
<gene>
    <name evidence="5" type="ORF">M0M57_00175</name>
</gene>
<evidence type="ECO:0000256" key="3">
    <source>
        <dbReference type="ARBA" id="ARBA00022801"/>
    </source>
</evidence>
<name>A0ABY4KHL7_9FLAO</name>
<dbReference type="SUPFAM" id="SSF89550">
    <property type="entry name" value="PHP domain-like"/>
    <property type="match status" value="1"/>
</dbReference>
<dbReference type="EC" id="3.1.3.48" evidence="2"/>
<dbReference type="EMBL" id="CP096205">
    <property type="protein sequence ID" value="UPQ79273.1"/>
    <property type="molecule type" value="Genomic_DNA"/>
</dbReference>
<comment type="catalytic activity">
    <reaction evidence="4">
        <text>O-phospho-L-tyrosyl-[protein] + H2O = L-tyrosyl-[protein] + phosphate</text>
        <dbReference type="Rhea" id="RHEA:10684"/>
        <dbReference type="Rhea" id="RHEA-COMP:10136"/>
        <dbReference type="Rhea" id="RHEA-COMP:20101"/>
        <dbReference type="ChEBI" id="CHEBI:15377"/>
        <dbReference type="ChEBI" id="CHEBI:43474"/>
        <dbReference type="ChEBI" id="CHEBI:46858"/>
        <dbReference type="ChEBI" id="CHEBI:61978"/>
        <dbReference type="EC" id="3.1.3.48"/>
    </reaction>
</comment>
<evidence type="ECO:0000256" key="2">
    <source>
        <dbReference type="ARBA" id="ARBA00013064"/>
    </source>
</evidence>
<keyword evidence="3" id="KW-0378">Hydrolase</keyword>
<sequence>MIFFSKKKTILKDLIPDDFVDIHSHLIPGIDDGAKTIKDSLKLIGELEKIGFSQIITTPHVLPFVWNNTKQIIQEGELSLLEVLKSVDNKVYFKAAAEYMLDSSLFEKIKKEKLLTLKDNYLLVEMSYLNPPIQLLDYIYMLQVEGYKPILAHPERYLFYHNNFDAYLQLKKSGCLFQLNLLSTVGYYGKHVAEISDKLLKKELIDFVGSDIHNQRHIDALSGKLIIKEMAPLKEAIHNNQLFRFSI</sequence>
<protein>
    <recommendedName>
        <fullName evidence="2">protein-tyrosine-phosphatase</fullName>
        <ecNumber evidence="2">3.1.3.48</ecNumber>
    </recommendedName>
</protein>
<evidence type="ECO:0000256" key="4">
    <source>
        <dbReference type="ARBA" id="ARBA00051722"/>
    </source>
</evidence>
<dbReference type="InterPro" id="IPR016667">
    <property type="entry name" value="Caps_polysacc_synth_CpsB/CapC"/>
</dbReference>
<dbReference type="PANTHER" id="PTHR39181">
    <property type="entry name" value="TYROSINE-PROTEIN PHOSPHATASE YWQE"/>
    <property type="match status" value="1"/>
</dbReference>
<keyword evidence="6" id="KW-1185">Reference proteome</keyword>
<dbReference type="InterPro" id="IPR016195">
    <property type="entry name" value="Pol/histidinol_Pase-like"/>
</dbReference>
<evidence type="ECO:0000313" key="5">
    <source>
        <dbReference type="EMBL" id="UPQ79273.1"/>
    </source>
</evidence>
<dbReference type="RefSeq" id="WP_248434270.1">
    <property type="nucleotide sequence ID" value="NZ_CP096205.1"/>
</dbReference>
<dbReference type="PANTHER" id="PTHR39181:SF1">
    <property type="entry name" value="TYROSINE-PROTEIN PHOSPHATASE YWQE"/>
    <property type="match status" value="1"/>
</dbReference>